<protein>
    <submittedName>
        <fullName evidence="2">Uncharacterized protein</fullName>
    </submittedName>
</protein>
<feature type="compositionally biased region" description="Low complexity" evidence="1">
    <location>
        <begin position="555"/>
        <end position="567"/>
    </location>
</feature>
<accession>A0A6A5H9F3</accession>
<feature type="compositionally biased region" description="Basic and acidic residues" evidence="1">
    <location>
        <begin position="426"/>
        <end position="441"/>
    </location>
</feature>
<dbReference type="Proteomes" id="UP000483820">
    <property type="component" value="Chromosome II"/>
</dbReference>
<feature type="compositionally biased region" description="Polar residues" evidence="1">
    <location>
        <begin position="39"/>
        <end position="49"/>
    </location>
</feature>
<comment type="caution">
    <text evidence="2">The sequence shown here is derived from an EMBL/GenBank/DDBJ whole genome shotgun (WGS) entry which is preliminary data.</text>
</comment>
<sequence>MTGRGQLSRGAPRSHHSHSDYLFDNRRGRGRPRKFPLATQPQMPTSSASEVTTREEVEEEGEMFRVGDDKDDEYFHGELVEEEVEVETEEQVGGGEDGEEDGGVDMEKIKQIQQQKMLLVTPIAQKRQRGRPRRQSTSSQLMLGGAEEEEDVDHNNEQEMTMQQVIQDSESQSGPLESTSSTAEPLPEPSGRGTRQRHAPKRLNDFVIGGQPPQSKEKIENTVEEGAEPVEVVEKGAEQVGGGAQEQETLKPTTNATTETQAPPTIEPNIPTTTTTTTPPDDVIDDTPAGPPPAPRHLANKANGRGRPANPIPPHRRPLPKDLVPPGASILKRHGAREGAGLAAKRRDLKTEGGLQNLDGGDAPPLLHPPRLVGAGAGAMSQMALLEELNDSGKMEVKMEAAPEAVEEVVIGDDEGAAPELLEQEGGAKKKEREAGKDLPSEHFPKEKARHVSTRGLHPFGADKAALGYDLLEEEDPAAPPHQRVLTLQGGSFIEDRIGRADMMEDEEMKGLMKNQYIMEEDGVVYEVDPNDVIEEEEAEPVGVEEEEEQYLIQQESSQQQQQQLKTELQDDDDDDDLPPNLIPEGVPEDVGGDVVGEDKGMPVDEDGNFDFNMMDDGETIRLQSPGGRSHDVRLVRDEQGNTVFLDENGHIVELVTDSGALVEPSGMGGAQQEHMVVEEEEEEEQEKKQIVGGGAGGGGEVGGARDGGGVGEGVVTVSNERANIEFMNSCSFLDTNNICCGLCGEIVLYEKLVSEHLPNAHPEYLAPGIQLEEVPYNSWLKSRLKHESKMMENGFRHYDEHDGGGFGGAMRLYSKGLRQMRKVSQIRINANEMTFDDLEKALKRKIIEKMGRKVPVSLVDRLHARCDICQAVVSLNKKFEVVHLVRHFNAWHPAEHRCSQEWKDQPMVSSNGARKPLSLHDFAVVSTETDQNNLQCIWCGMMMDRKALGMHFSEIHSQQVIVPNCSLCLQEMVATARLMEKYGEDYGISLPDEFHLFSGKLNVKCSTEKAMDKAIDKYLKRASKHANENNEDEDADDDTTISITNSQQSFGRRNRLKRKFVKPCFRQICPTNSEYFEAKSACEWKCRLCSRAVYGAVISAGAIKHFKEFHPAEIDRMQYELVKARLERIGDGSMEFVHPQLVECLICSLTYALHKPFNICRAIRHLRLKHPEVMPETSGKSISGAEIAETTNIQKAAVKKPVIRFGDLITDPIELEKFRKENFDQQFDKIQVVYGIKKNNEPAYILLMENETMDHKTAMEMAEKLRADEPPEMPQEAEPVLRTEVKPIVMEYREEIMQEENDVVGEVETEFMPTYDANNPDHVLIEENEIMAEGNYEMIQEGDYQEIEEDNRTVRYLTEEEIREAQARGEILEFEEEEVFEEDYQQQ</sequence>
<feature type="compositionally biased region" description="Polar residues" evidence="1">
    <location>
        <begin position="250"/>
        <end position="262"/>
    </location>
</feature>
<dbReference type="EMBL" id="WUAV01000002">
    <property type="protein sequence ID" value="KAF1764368.1"/>
    <property type="molecule type" value="Genomic_DNA"/>
</dbReference>
<reference evidence="2 3" key="1">
    <citation type="submission" date="2019-12" db="EMBL/GenBank/DDBJ databases">
        <title>Chromosome-level assembly of the Caenorhabditis remanei genome.</title>
        <authorList>
            <person name="Teterina A.A."/>
            <person name="Willis J.H."/>
            <person name="Phillips P.C."/>
        </authorList>
    </citation>
    <scope>NUCLEOTIDE SEQUENCE [LARGE SCALE GENOMIC DNA]</scope>
    <source>
        <strain evidence="2 3">PX506</strain>
        <tissue evidence="2">Whole organism</tissue>
    </source>
</reference>
<feature type="region of interest" description="Disordered" evidence="1">
    <location>
        <begin position="422"/>
        <end position="441"/>
    </location>
</feature>
<dbReference type="GeneID" id="9810099"/>
<feature type="compositionally biased region" description="Basic and acidic residues" evidence="1">
    <location>
        <begin position="17"/>
        <end position="27"/>
    </location>
</feature>
<feature type="region of interest" description="Disordered" evidence="1">
    <location>
        <begin position="1"/>
        <end position="374"/>
    </location>
</feature>
<evidence type="ECO:0000256" key="1">
    <source>
        <dbReference type="SAM" id="MobiDB-lite"/>
    </source>
</evidence>
<feature type="compositionally biased region" description="Basic and acidic residues" evidence="1">
    <location>
        <begin position="62"/>
        <end position="79"/>
    </location>
</feature>
<feature type="compositionally biased region" description="Polar residues" evidence="1">
    <location>
        <begin position="158"/>
        <end position="183"/>
    </location>
</feature>
<dbReference type="SMART" id="SM00384">
    <property type="entry name" value="AT_hook"/>
    <property type="match status" value="2"/>
</dbReference>
<evidence type="ECO:0000313" key="3">
    <source>
        <dbReference type="Proteomes" id="UP000483820"/>
    </source>
</evidence>
<dbReference type="InterPro" id="IPR017956">
    <property type="entry name" value="AT_hook_DNA-bd_motif"/>
</dbReference>
<dbReference type="GO" id="GO:0003677">
    <property type="term" value="F:DNA binding"/>
    <property type="evidence" value="ECO:0007669"/>
    <property type="project" value="InterPro"/>
</dbReference>
<name>A0A6A5H9F3_CAERE</name>
<feature type="region of interest" description="Disordered" evidence="1">
    <location>
        <begin position="555"/>
        <end position="595"/>
    </location>
</feature>
<dbReference type="RefSeq" id="XP_053588793.1">
    <property type="nucleotide sequence ID" value="XM_053724599.1"/>
</dbReference>
<dbReference type="CTD" id="9810099"/>
<gene>
    <name evidence="2" type="ORF">GCK72_004315</name>
</gene>
<evidence type="ECO:0000313" key="2">
    <source>
        <dbReference type="EMBL" id="KAF1764368.1"/>
    </source>
</evidence>
<organism evidence="2 3">
    <name type="scientific">Caenorhabditis remanei</name>
    <name type="common">Caenorhabditis vulgaris</name>
    <dbReference type="NCBI Taxonomy" id="31234"/>
    <lineage>
        <taxon>Eukaryota</taxon>
        <taxon>Metazoa</taxon>
        <taxon>Ecdysozoa</taxon>
        <taxon>Nematoda</taxon>
        <taxon>Chromadorea</taxon>
        <taxon>Rhabditida</taxon>
        <taxon>Rhabditina</taxon>
        <taxon>Rhabditomorpha</taxon>
        <taxon>Rhabditoidea</taxon>
        <taxon>Rhabditidae</taxon>
        <taxon>Peloderinae</taxon>
        <taxon>Caenorhabditis</taxon>
    </lineage>
</organism>
<feature type="compositionally biased region" description="Low complexity" evidence="1">
    <location>
        <begin position="263"/>
        <end position="281"/>
    </location>
</feature>
<dbReference type="KEGG" id="crq:GCK72_004315"/>
<feature type="compositionally biased region" description="Acidic residues" evidence="1">
    <location>
        <begin position="80"/>
        <end position="104"/>
    </location>
</feature>
<proteinExistence type="predicted"/>